<dbReference type="Proteomes" id="UP000279275">
    <property type="component" value="Unassembled WGS sequence"/>
</dbReference>
<keyword evidence="3" id="KW-1185">Reference proteome</keyword>
<dbReference type="InterPro" id="IPR007295">
    <property type="entry name" value="DUF402"/>
</dbReference>
<sequence>MTAHRPRVEYFDTADLTGTDAHGYVHSVEDCHATPWGLKVTLRTPAPPHRYTESWLLPALSLRVTVQHAGAAHERDQAHHLEIGEITQVEPHRWRAVDHYLRIEARNGRAPRMSGVDELLAAHAAGYVDSAQTQRIIEHGNAVVAGIAAHGHNLDRWLAGHKVALTWL</sequence>
<evidence type="ECO:0000313" key="2">
    <source>
        <dbReference type="EMBL" id="RMI29970.1"/>
    </source>
</evidence>
<dbReference type="EMBL" id="RFFH01000012">
    <property type="protein sequence ID" value="RMI29970.1"/>
    <property type="molecule type" value="Genomic_DNA"/>
</dbReference>
<dbReference type="Pfam" id="PF04167">
    <property type="entry name" value="DUF402"/>
    <property type="match status" value="1"/>
</dbReference>
<reference evidence="2 3" key="1">
    <citation type="submission" date="2018-10" db="EMBL/GenBank/DDBJ databases">
        <title>Isolation from cow dung.</title>
        <authorList>
            <person name="Ling L."/>
        </authorList>
    </citation>
    <scope>NUCLEOTIDE SEQUENCE [LARGE SCALE GENOMIC DNA]</scope>
    <source>
        <strain evidence="2 3">NEAU-LL90</strain>
    </source>
</reference>
<gene>
    <name evidence="2" type="ORF">EBN03_24005</name>
</gene>
<feature type="domain" description="DUF402" evidence="1">
    <location>
        <begin position="28"/>
        <end position="152"/>
    </location>
</feature>
<protein>
    <recommendedName>
        <fullName evidence="1">DUF402 domain-containing protein</fullName>
    </recommendedName>
</protein>
<comment type="caution">
    <text evidence="2">The sequence shown here is derived from an EMBL/GenBank/DDBJ whole genome shotgun (WGS) entry which is preliminary data.</text>
</comment>
<dbReference type="SUPFAM" id="SSF159234">
    <property type="entry name" value="FomD-like"/>
    <property type="match status" value="1"/>
</dbReference>
<dbReference type="OrthoDB" id="3821551at2"/>
<name>A0A3M2KZU2_9NOCA</name>
<evidence type="ECO:0000259" key="1">
    <source>
        <dbReference type="Pfam" id="PF04167"/>
    </source>
</evidence>
<dbReference type="InterPro" id="IPR035930">
    <property type="entry name" value="FomD-like_sf"/>
</dbReference>
<proteinExistence type="predicted"/>
<accession>A0A3M2KZU2</accession>
<dbReference type="Gene3D" id="2.40.380.10">
    <property type="entry name" value="FomD-like"/>
    <property type="match status" value="1"/>
</dbReference>
<dbReference type="AlphaFoldDB" id="A0A3M2KZU2"/>
<organism evidence="2 3">
    <name type="scientific">Nocardia stercoris</name>
    <dbReference type="NCBI Taxonomy" id="2483361"/>
    <lineage>
        <taxon>Bacteria</taxon>
        <taxon>Bacillati</taxon>
        <taxon>Actinomycetota</taxon>
        <taxon>Actinomycetes</taxon>
        <taxon>Mycobacteriales</taxon>
        <taxon>Nocardiaceae</taxon>
        <taxon>Nocardia</taxon>
    </lineage>
</organism>
<evidence type="ECO:0000313" key="3">
    <source>
        <dbReference type="Proteomes" id="UP000279275"/>
    </source>
</evidence>